<comment type="caution">
    <text evidence="2">The sequence shown here is derived from an EMBL/GenBank/DDBJ whole genome shotgun (WGS) entry which is preliminary data.</text>
</comment>
<sequence length="86" mass="9644">MAIMSFCFFFVFQAVASLGTYDIALEMGKKVICQSLEVQELWNLQWLAGIAVCHVQMIREGAITSEELHLKKEFGSLEAEVGPLTF</sequence>
<dbReference type="EMBL" id="VIEB01000008">
    <property type="protein sequence ID" value="TQE13819.1"/>
    <property type="molecule type" value="Genomic_DNA"/>
</dbReference>
<proteinExistence type="predicted"/>
<dbReference type="AlphaFoldDB" id="A0A540NS54"/>
<keyword evidence="1" id="KW-0732">Signal</keyword>
<protein>
    <submittedName>
        <fullName evidence="2">Uncharacterized protein</fullName>
    </submittedName>
</protein>
<name>A0A540NS54_MALBA</name>
<accession>A0A540NS54</accession>
<gene>
    <name evidence="2" type="ORF">C1H46_000450</name>
</gene>
<evidence type="ECO:0000313" key="2">
    <source>
        <dbReference type="EMBL" id="TQE13819.1"/>
    </source>
</evidence>
<dbReference type="Proteomes" id="UP000315295">
    <property type="component" value="Unassembled WGS sequence"/>
</dbReference>
<evidence type="ECO:0000256" key="1">
    <source>
        <dbReference type="SAM" id="SignalP"/>
    </source>
</evidence>
<keyword evidence="3" id="KW-1185">Reference proteome</keyword>
<feature type="signal peptide" evidence="1">
    <location>
        <begin position="1"/>
        <end position="17"/>
    </location>
</feature>
<organism evidence="2 3">
    <name type="scientific">Malus baccata</name>
    <name type="common">Siberian crab apple</name>
    <name type="synonym">Pyrus baccata</name>
    <dbReference type="NCBI Taxonomy" id="106549"/>
    <lineage>
        <taxon>Eukaryota</taxon>
        <taxon>Viridiplantae</taxon>
        <taxon>Streptophyta</taxon>
        <taxon>Embryophyta</taxon>
        <taxon>Tracheophyta</taxon>
        <taxon>Spermatophyta</taxon>
        <taxon>Magnoliopsida</taxon>
        <taxon>eudicotyledons</taxon>
        <taxon>Gunneridae</taxon>
        <taxon>Pentapetalae</taxon>
        <taxon>rosids</taxon>
        <taxon>fabids</taxon>
        <taxon>Rosales</taxon>
        <taxon>Rosaceae</taxon>
        <taxon>Amygdaloideae</taxon>
        <taxon>Maleae</taxon>
        <taxon>Malus</taxon>
    </lineage>
</organism>
<evidence type="ECO:0000313" key="3">
    <source>
        <dbReference type="Proteomes" id="UP000315295"/>
    </source>
</evidence>
<reference evidence="2 3" key="1">
    <citation type="journal article" date="2019" name="G3 (Bethesda)">
        <title>Sequencing of a Wild Apple (Malus baccata) Genome Unravels the Differences Between Cultivated and Wild Apple Species Regarding Disease Resistance and Cold Tolerance.</title>
        <authorList>
            <person name="Chen X."/>
        </authorList>
    </citation>
    <scope>NUCLEOTIDE SEQUENCE [LARGE SCALE GENOMIC DNA]</scope>
    <source>
        <strain evidence="3">cv. Shandingzi</strain>
        <tissue evidence="2">Leaves</tissue>
    </source>
</reference>
<feature type="chain" id="PRO_5021848727" evidence="1">
    <location>
        <begin position="18"/>
        <end position="86"/>
    </location>
</feature>